<evidence type="ECO:0000313" key="2">
    <source>
        <dbReference type="Proteomes" id="UP000214746"/>
    </source>
</evidence>
<reference evidence="1" key="1">
    <citation type="submission" date="2018-06" db="EMBL/GenBank/DDBJ databases">
        <title>Paenibacillus xerothermodurans sp. nov. an extremely dry heat resistant spore forming bacterium isolated from the soil of Cape Canaveral, Florida.</title>
        <authorList>
            <person name="Seuylemezian A."/>
            <person name="Kaur N."/>
            <person name="Patil P."/>
            <person name="Patil P."/>
            <person name="Mayilraj S."/>
            <person name="Vaishampayan P."/>
        </authorList>
    </citation>
    <scope>NUCLEOTIDE SEQUENCE [LARGE SCALE GENOMIC DNA]</scope>
    <source>
        <strain evidence="1">ATCC 27380</strain>
    </source>
</reference>
<dbReference type="EMBL" id="NHRJ02000001">
    <property type="protein sequence ID" value="PZE22483.1"/>
    <property type="molecule type" value="Genomic_DNA"/>
</dbReference>
<proteinExistence type="predicted"/>
<name>A0A2W1NV66_PAEXE</name>
<dbReference type="AlphaFoldDB" id="A0A2W1NV66"/>
<organism evidence="1 2">
    <name type="scientific">Paenibacillus xerothermodurans</name>
    <dbReference type="NCBI Taxonomy" id="1977292"/>
    <lineage>
        <taxon>Bacteria</taxon>
        <taxon>Bacillati</taxon>
        <taxon>Bacillota</taxon>
        <taxon>Bacilli</taxon>
        <taxon>Bacillales</taxon>
        <taxon>Paenibacillaceae</taxon>
        <taxon>Paenibacillus</taxon>
    </lineage>
</organism>
<protein>
    <submittedName>
        <fullName evidence="1">Uncharacterized protein</fullName>
    </submittedName>
</protein>
<keyword evidence="2" id="KW-1185">Reference proteome</keyword>
<comment type="caution">
    <text evidence="1">The sequence shown here is derived from an EMBL/GenBank/DDBJ whole genome shotgun (WGS) entry which is preliminary data.</text>
</comment>
<gene>
    <name evidence="1" type="ORF">CBW46_001470</name>
</gene>
<evidence type="ECO:0000313" key="1">
    <source>
        <dbReference type="EMBL" id="PZE22483.1"/>
    </source>
</evidence>
<dbReference type="Proteomes" id="UP000214746">
    <property type="component" value="Unassembled WGS sequence"/>
</dbReference>
<accession>A0A2W1NV66</accession>
<sequence>MWLGACRADARYGLASMHGVDQFPRGIRAVPHSSGGNAVSVRLMARNSTECHAMQRSWAMVMPFSVYG</sequence>